<dbReference type="InterPro" id="IPR036188">
    <property type="entry name" value="FAD/NAD-bd_sf"/>
</dbReference>
<dbReference type="Gene3D" id="3.50.50.60">
    <property type="entry name" value="FAD/NAD(P)-binding domain"/>
    <property type="match status" value="2"/>
</dbReference>
<feature type="domain" description="Amine oxidase" evidence="11">
    <location>
        <begin position="32"/>
        <end position="505"/>
    </location>
</feature>
<dbReference type="GO" id="GO:0016491">
    <property type="term" value="F:oxidoreductase activity"/>
    <property type="evidence" value="ECO:0007669"/>
    <property type="project" value="UniProtKB-KW"/>
</dbReference>
<evidence type="ECO:0000256" key="8">
    <source>
        <dbReference type="ARBA" id="ARBA00042619"/>
    </source>
</evidence>
<dbReference type="NCBIfam" id="TIGR02734">
    <property type="entry name" value="crtI_fam"/>
    <property type="match status" value="1"/>
</dbReference>
<dbReference type="InterPro" id="IPR002937">
    <property type="entry name" value="Amino_oxidase"/>
</dbReference>
<evidence type="ECO:0000256" key="4">
    <source>
        <dbReference type="ARBA" id="ARBA00037901"/>
    </source>
</evidence>
<comment type="cofactor">
    <cofactor evidence="1">
        <name>FAD</name>
        <dbReference type="ChEBI" id="CHEBI:57692"/>
    </cofactor>
</comment>
<dbReference type="Pfam" id="PF01593">
    <property type="entry name" value="Amino_oxidase"/>
    <property type="match status" value="1"/>
</dbReference>
<evidence type="ECO:0000313" key="13">
    <source>
        <dbReference type="Proteomes" id="UP000239047"/>
    </source>
</evidence>
<protein>
    <recommendedName>
        <fullName evidence="6">4,4'-diaponeurosporene oxygenase</fullName>
    </recommendedName>
    <alternativeName>
        <fullName evidence="7">4,4'-diaponeurosporene oxidase</fullName>
    </alternativeName>
    <alternativeName>
        <fullName evidence="8">Carotenoid oxidase</fullName>
    </alternativeName>
</protein>
<keyword evidence="2 10" id="KW-0125">Carotenoid biosynthesis</keyword>
<keyword evidence="13" id="KW-1185">Reference proteome</keyword>
<evidence type="ECO:0000256" key="10">
    <source>
        <dbReference type="RuleBase" id="RU362075"/>
    </source>
</evidence>
<dbReference type="OrthoDB" id="9814556at2"/>
<proteinExistence type="inferred from homology"/>
<dbReference type="InterPro" id="IPR014105">
    <property type="entry name" value="Carotenoid/retinoid_OxRdtase"/>
</dbReference>
<evidence type="ECO:0000256" key="2">
    <source>
        <dbReference type="ARBA" id="ARBA00022746"/>
    </source>
</evidence>
<comment type="similarity">
    <text evidence="5">Belongs to the carotenoid/retinoid oxidoreductase family. CrtP subfamily.</text>
</comment>
<keyword evidence="3 10" id="KW-0560">Oxidoreductase</keyword>
<dbReference type="PANTHER" id="PTHR43734:SF7">
    <property type="entry name" value="4,4'-DIAPONEUROSPORENE OXYGENASE"/>
    <property type="match status" value="1"/>
</dbReference>
<gene>
    <name evidence="12" type="ORF">C4B60_03690</name>
</gene>
<accession>A0A2S5GFF4</accession>
<evidence type="ECO:0000256" key="3">
    <source>
        <dbReference type="ARBA" id="ARBA00023002"/>
    </source>
</evidence>
<evidence type="ECO:0000256" key="9">
    <source>
        <dbReference type="ARBA" id="ARBA00048532"/>
    </source>
</evidence>
<dbReference type="SUPFAM" id="SSF51905">
    <property type="entry name" value="FAD/NAD(P)-binding domain"/>
    <property type="match status" value="1"/>
</dbReference>
<comment type="caution">
    <text evidence="12">The sequence shown here is derived from an EMBL/GenBank/DDBJ whole genome shotgun (WGS) entry which is preliminary data.</text>
</comment>
<comment type="catalytic activity">
    <reaction evidence="9">
        <text>all-trans-4,4'-diaponeurosporene + 2 AH2 + 2 O2 = 4,4'-diaponeurosporenal + 2 A + 3 H2O</text>
        <dbReference type="Rhea" id="RHEA:56104"/>
        <dbReference type="ChEBI" id="CHEBI:13193"/>
        <dbReference type="ChEBI" id="CHEBI:15377"/>
        <dbReference type="ChEBI" id="CHEBI:15379"/>
        <dbReference type="ChEBI" id="CHEBI:17499"/>
        <dbReference type="ChEBI" id="CHEBI:62743"/>
        <dbReference type="ChEBI" id="CHEBI:79065"/>
    </reaction>
</comment>
<reference evidence="12 13" key="1">
    <citation type="submission" date="2018-02" db="EMBL/GenBank/DDBJ databases">
        <title>Jeotgalibacillus proteolyticum sp. nov. a protease producing bacterium isolated from ocean sediments of Laizhou Bay.</title>
        <authorList>
            <person name="Li Y."/>
        </authorList>
    </citation>
    <scope>NUCLEOTIDE SEQUENCE [LARGE SCALE GENOMIC DNA]</scope>
    <source>
        <strain evidence="12 13">22-7</strain>
    </source>
</reference>
<sequence>MELGSSVDSQERLRLERKNLSMKKIVIIGAGLGGLACGIQLQHAGYNVTIVEKNSHAGGKMMPVKLGDYSFDFGPNTITMPNVFRKVFSNVGESLDDYIELIRLERHTKNQFPSGNEFIQSIYPDEVISQLKTLDPHGAKHYWAYLKEVQRLYKKAEEGFFNRTFSSWGDYLSPSLSKAFLQVRPFEKMDHFHKRFFKNSEIQQVFNRYGTYIGSSPYVTPATFSMIGYLEMAEGVFTIKGGNPMLAQAFANLILKLGGELKLDTEASEIIIEKQHVKAVELKDGNRIEADKVIVNGDFITATKKLIKKQYRPSYPDHRLEAFEPSVSAFVILAGLKNFQENIHHHHVFFSGDYQKEFDELFVKKELPSDPTIYICHSAQTDRTISKGSNLFILVNAPAIELSDKKTVEDYKNKIYNRLEKEGIPVRQELEEEKVYTPDSIAHLFHAYKGALYGVSSHKISDAFLRPRNSNKDIKGLYYAGGTTHPGGGSPMVTLSGLNVAKKIIQSNKS</sequence>
<evidence type="ECO:0000256" key="5">
    <source>
        <dbReference type="ARBA" id="ARBA00038194"/>
    </source>
</evidence>
<dbReference type="Proteomes" id="UP000239047">
    <property type="component" value="Unassembled WGS sequence"/>
</dbReference>
<evidence type="ECO:0000256" key="7">
    <source>
        <dbReference type="ARBA" id="ARBA00041900"/>
    </source>
</evidence>
<organism evidence="12 13">
    <name type="scientific">Jeotgalibacillus proteolyticus</name>
    <dbReference type="NCBI Taxonomy" id="2082395"/>
    <lineage>
        <taxon>Bacteria</taxon>
        <taxon>Bacillati</taxon>
        <taxon>Bacillota</taxon>
        <taxon>Bacilli</taxon>
        <taxon>Bacillales</taxon>
        <taxon>Caryophanaceae</taxon>
        <taxon>Jeotgalibacillus</taxon>
    </lineage>
</organism>
<comment type="pathway">
    <text evidence="4">Carotenoid biosynthesis; staphyloxanthin biosynthesis; staphyloxanthin from farnesyl diphosphate: step 3/5.</text>
</comment>
<evidence type="ECO:0000259" key="11">
    <source>
        <dbReference type="Pfam" id="PF01593"/>
    </source>
</evidence>
<name>A0A2S5GFF4_9BACL</name>
<dbReference type="AlphaFoldDB" id="A0A2S5GFF4"/>
<dbReference type="EMBL" id="PREZ01000002">
    <property type="protein sequence ID" value="PPA71760.1"/>
    <property type="molecule type" value="Genomic_DNA"/>
</dbReference>
<evidence type="ECO:0000256" key="1">
    <source>
        <dbReference type="ARBA" id="ARBA00001974"/>
    </source>
</evidence>
<dbReference type="PANTHER" id="PTHR43734">
    <property type="entry name" value="PHYTOENE DESATURASE"/>
    <property type="match status" value="1"/>
</dbReference>
<evidence type="ECO:0000256" key="6">
    <source>
        <dbReference type="ARBA" id="ARBA00039159"/>
    </source>
</evidence>
<evidence type="ECO:0000313" key="12">
    <source>
        <dbReference type="EMBL" id="PPA71760.1"/>
    </source>
</evidence>
<dbReference type="GO" id="GO:0016117">
    <property type="term" value="P:carotenoid biosynthetic process"/>
    <property type="evidence" value="ECO:0007669"/>
    <property type="project" value="UniProtKB-KW"/>
</dbReference>